<keyword evidence="1" id="KW-0812">Transmembrane</keyword>
<dbReference type="EMBL" id="JAHDYS010000008">
    <property type="protein sequence ID" value="MBT1072117.1"/>
    <property type="molecule type" value="Genomic_DNA"/>
</dbReference>
<comment type="caution">
    <text evidence="2">The sequence shown here is derived from an EMBL/GenBank/DDBJ whole genome shotgun (WGS) entry which is preliminary data.</text>
</comment>
<organism evidence="2 3">
    <name type="scientific">Pelotalea chapellei</name>
    <dbReference type="NCBI Taxonomy" id="44671"/>
    <lineage>
        <taxon>Bacteria</taxon>
        <taxon>Pseudomonadati</taxon>
        <taxon>Thermodesulfobacteriota</taxon>
        <taxon>Desulfuromonadia</taxon>
        <taxon>Geobacterales</taxon>
        <taxon>Geobacteraceae</taxon>
        <taxon>Pelotalea</taxon>
    </lineage>
</organism>
<evidence type="ECO:0000256" key="1">
    <source>
        <dbReference type="SAM" id="Phobius"/>
    </source>
</evidence>
<keyword evidence="1" id="KW-0472">Membrane</keyword>
<protein>
    <submittedName>
        <fullName evidence="2">Uncharacterized protein</fullName>
    </submittedName>
</protein>
<gene>
    <name evidence="2" type="ORF">KJB30_10005</name>
</gene>
<evidence type="ECO:0000313" key="3">
    <source>
        <dbReference type="Proteomes" id="UP000784128"/>
    </source>
</evidence>
<feature type="transmembrane region" description="Helical" evidence="1">
    <location>
        <begin position="12"/>
        <end position="33"/>
    </location>
</feature>
<dbReference type="Proteomes" id="UP000784128">
    <property type="component" value="Unassembled WGS sequence"/>
</dbReference>
<feature type="transmembrane region" description="Helical" evidence="1">
    <location>
        <begin position="39"/>
        <end position="57"/>
    </location>
</feature>
<reference evidence="2 3" key="1">
    <citation type="submission" date="2021-05" db="EMBL/GenBank/DDBJ databases">
        <title>The draft genome of Geobacter chapellei DSM 13688.</title>
        <authorList>
            <person name="Xu Z."/>
            <person name="Masuda Y."/>
            <person name="Itoh H."/>
            <person name="Senoo K."/>
        </authorList>
    </citation>
    <scope>NUCLEOTIDE SEQUENCE [LARGE SCALE GENOMIC DNA]</scope>
    <source>
        <strain evidence="2 3">DSM 13688</strain>
    </source>
</reference>
<proteinExistence type="predicted"/>
<dbReference type="RefSeq" id="WP_214298674.1">
    <property type="nucleotide sequence ID" value="NZ_JAHDYS010000008.1"/>
</dbReference>
<accession>A0ABS5U8X0</accession>
<sequence>MDKDKQRQEVSIIGRILSMEALLLLMGVASLIYGITEKATINIFWGIVIIPGVFLLIKVRKKDWKKHWEDLEAQQKAEQNRKNESGDDSIEK</sequence>
<keyword evidence="3" id="KW-1185">Reference proteome</keyword>
<keyword evidence="1" id="KW-1133">Transmembrane helix</keyword>
<evidence type="ECO:0000313" key="2">
    <source>
        <dbReference type="EMBL" id="MBT1072117.1"/>
    </source>
</evidence>
<name>A0ABS5U8X0_9BACT</name>